<name>A0ABT6HKX5_9ACTN</name>
<dbReference type="EMBL" id="JARWBG010000009">
    <property type="protein sequence ID" value="MDH2389270.1"/>
    <property type="molecule type" value="Genomic_DNA"/>
</dbReference>
<dbReference type="Proteomes" id="UP001223144">
    <property type="component" value="Unassembled WGS sequence"/>
</dbReference>
<protein>
    <submittedName>
        <fullName evidence="1">Uncharacterized protein</fullName>
    </submittedName>
</protein>
<evidence type="ECO:0000313" key="1">
    <source>
        <dbReference type="EMBL" id="MDH2389270.1"/>
    </source>
</evidence>
<accession>A0ABT6HKX5</accession>
<evidence type="ECO:0000313" key="2">
    <source>
        <dbReference type="Proteomes" id="UP001223144"/>
    </source>
</evidence>
<proteinExistence type="predicted"/>
<comment type="caution">
    <text evidence="1">The sequence shown here is derived from an EMBL/GenBank/DDBJ whole genome shotgun (WGS) entry which is preliminary data.</text>
</comment>
<gene>
    <name evidence="1" type="ORF">QCN29_10800</name>
</gene>
<sequence>MPQADSSHVDAAELLTLALRHLDDYDTRRPFTEIPTLDDSTPLPFRPFPALAIAMAGHVLSAWEVRTFQVERAKRGERIRFFTAVGTEPGRTFRACTLFDPELGTQSVVELCGHAFCSNKAPAGPGSRCADHLGDPPPDGRDPCHWLRRAGEAAISVERGRRGLTETEALAVHAARAGVPMAQVRRATGLPEWTVHALSGEPASVPEGVDGSDAPAAWPLVLTPVRDITAADVHRVYAYTSGSPAPPGPDTVLARKDRWYTYEPLRENGPFLVFEDEHCFTLQWWQMQDHLPEHQLARPGDESRRRDMYEPPCQCGDCDY</sequence>
<dbReference type="RefSeq" id="WP_279927602.1">
    <property type="nucleotide sequence ID" value="NZ_JARWBG010000009.1"/>
</dbReference>
<organism evidence="1 2">
    <name type="scientific">Streptomyces chengmaiensis</name>
    <dbReference type="NCBI Taxonomy" id="3040919"/>
    <lineage>
        <taxon>Bacteria</taxon>
        <taxon>Bacillati</taxon>
        <taxon>Actinomycetota</taxon>
        <taxon>Actinomycetes</taxon>
        <taxon>Kitasatosporales</taxon>
        <taxon>Streptomycetaceae</taxon>
        <taxon>Streptomyces</taxon>
    </lineage>
</organism>
<reference evidence="1 2" key="1">
    <citation type="submission" date="2023-04" db="EMBL/GenBank/DDBJ databases">
        <title>Streptomyces chengmaiensis sp. nov. isolated from the stem of mangrove plant in Hainan.</title>
        <authorList>
            <person name="Huang X."/>
            <person name="Zhou S."/>
            <person name="Chu X."/>
            <person name="Xie Y."/>
            <person name="Lin Y."/>
        </authorList>
    </citation>
    <scope>NUCLEOTIDE SEQUENCE [LARGE SCALE GENOMIC DNA]</scope>
    <source>
        <strain evidence="1 2">HNM0663</strain>
    </source>
</reference>
<keyword evidence="2" id="KW-1185">Reference proteome</keyword>